<evidence type="ECO:0000256" key="4">
    <source>
        <dbReference type="SAM" id="MobiDB-lite"/>
    </source>
</evidence>
<dbReference type="AlphaFoldDB" id="A0A1T4Y9M2"/>
<feature type="compositionally biased region" description="Low complexity" evidence="4">
    <location>
        <begin position="467"/>
        <end position="482"/>
    </location>
</feature>
<accession>A0A1T4Y9M2</accession>
<gene>
    <name evidence="8" type="ORF">SAMN06295879_2587</name>
</gene>
<evidence type="ECO:0000256" key="5">
    <source>
        <dbReference type="SAM" id="Phobius"/>
    </source>
</evidence>
<evidence type="ECO:0000313" key="8">
    <source>
        <dbReference type="EMBL" id="SKA98403.1"/>
    </source>
</evidence>
<evidence type="ECO:0000256" key="1">
    <source>
        <dbReference type="ARBA" id="ARBA00004370"/>
    </source>
</evidence>
<organism evidence="8 9">
    <name type="scientific">Agreia bicolorata</name>
    <dbReference type="NCBI Taxonomy" id="110935"/>
    <lineage>
        <taxon>Bacteria</taxon>
        <taxon>Bacillati</taxon>
        <taxon>Actinomycetota</taxon>
        <taxon>Actinomycetes</taxon>
        <taxon>Micrococcales</taxon>
        <taxon>Microbacteriaceae</taxon>
        <taxon>Agreia</taxon>
    </lineage>
</organism>
<dbReference type="GO" id="GO:0072659">
    <property type="term" value="P:protein localization to plasma membrane"/>
    <property type="evidence" value="ECO:0007669"/>
    <property type="project" value="TreeGrafter"/>
</dbReference>
<dbReference type="InterPro" id="IPR027705">
    <property type="entry name" value="Flotillin_fam"/>
</dbReference>
<dbReference type="InterPro" id="IPR031905">
    <property type="entry name" value="Flotillin_C"/>
</dbReference>
<comment type="subcellular location">
    <subcellularLocation>
        <location evidence="1">Membrane</location>
    </subcellularLocation>
</comment>
<feature type="region of interest" description="Disordered" evidence="4">
    <location>
        <begin position="467"/>
        <end position="490"/>
    </location>
</feature>
<dbReference type="PANTHER" id="PTHR13806">
    <property type="entry name" value="FLOTILLIN-RELATED"/>
    <property type="match status" value="1"/>
</dbReference>
<feature type="transmembrane region" description="Helical" evidence="5">
    <location>
        <begin position="6"/>
        <end position="28"/>
    </location>
</feature>
<protein>
    <submittedName>
        <fullName evidence="8">Flotillin</fullName>
    </submittedName>
</protein>
<dbReference type="PANTHER" id="PTHR13806:SF46">
    <property type="entry name" value="FLOTILLIN-1-RELATED"/>
    <property type="match status" value="1"/>
</dbReference>
<dbReference type="GO" id="GO:0005886">
    <property type="term" value="C:plasma membrane"/>
    <property type="evidence" value="ECO:0007669"/>
    <property type="project" value="TreeGrafter"/>
</dbReference>
<comment type="similarity">
    <text evidence="2">Belongs to the band 7/mec-2 family. Flotillin subfamily.</text>
</comment>
<dbReference type="Pfam" id="PF15975">
    <property type="entry name" value="Flot"/>
    <property type="match status" value="1"/>
</dbReference>
<dbReference type="GO" id="GO:0002020">
    <property type="term" value="F:protease binding"/>
    <property type="evidence" value="ECO:0007669"/>
    <property type="project" value="TreeGrafter"/>
</dbReference>
<dbReference type="EMBL" id="FUYG01000006">
    <property type="protein sequence ID" value="SKA98403.1"/>
    <property type="molecule type" value="Genomic_DNA"/>
</dbReference>
<dbReference type="InterPro" id="IPR001107">
    <property type="entry name" value="Band_7"/>
</dbReference>
<dbReference type="Proteomes" id="UP000189735">
    <property type="component" value="Unassembled WGS sequence"/>
</dbReference>
<dbReference type="CDD" id="cd03399">
    <property type="entry name" value="SPFH_flotillin"/>
    <property type="match status" value="1"/>
</dbReference>
<dbReference type="InterPro" id="IPR036013">
    <property type="entry name" value="Band_7/SPFH_dom_sf"/>
</dbReference>
<sequence>MDFISSNTSIVAVVVVIVIIVALLGFIASRIRRVPPNQALIVVGRGAAKGAAEGITSPQKVIIGGRTFIWPIFQEGFKLSLEQYQTSVDVTAIDSNFIRTSVKATVNFKVTGSEDGVRRAAQRYLLQQAKLPEIVQQSLEGSLRGLIGGRAVDELVKNFAQLAQDAVTETKGELAELGLQIETLNIREIETPGSTYLADRGRAEAAQARQIAEVREAETVRAAALSRIENEQLTAERQRELDIRVASIKADTERANAEADAAGELARAEQATFVAGKEREAVVEQAKVAEQRLNIEVRQPAEAAAYAAVQKAQADRDTEKAAVDVEVYRRQQTAEAARTAAVNEAESITALGNANAAATRAKGEAEAAAVKALAEAQNLLSREALASRAIDAMPEVARRMAEPLSNVDNISIISTDGASALTKSVAQNMTELPEVIKQATGLDLSALLAGIGGGLAAKSAGAGSAGVGSAVRPATATPPAAETETESPVI</sequence>
<feature type="domain" description="Flotillin C-terminal" evidence="7">
    <location>
        <begin position="353"/>
        <end position="426"/>
    </location>
</feature>
<feature type="domain" description="Band 7" evidence="6">
    <location>
        <begin position="33"/>
        <end position="219"/>
    </location>
</feature>
<dbReference type="Gene3D" id="3.30.479.30">
    <property type="entry name" value="Band 7 domain"/>
    <property type="match status" value="1"/>
</dbReference>
<dbReference type="Pfam" id="PF01145">
    <property type="entry name" value="Band_7"/>
    <property type="match status" value="1"/>
</dbReference>
<evidence type="ECO:0000256" key="2">
    <source>
        <dbReference type="ARBA" id="ARBA00007161"/>
    </source>
</evidence>
<evidence type="ECO:0000313" key="9">
    <source>
        <dbReference type="Proteomes" id="UP000189735"/>
    </source>
</evidence>
<reference evidence="9" key="1">
    <citation type="submission" date="2017-02" db="EMBL/GenBank/DDBJ databases">
        <authorList>
            <person name="Varghese N."/>
            <person name="Submissions S."/>
        </authorList>
    </citation>
    <scope>NUCLEOTIDE SEQUENCE [LARGE SCALE GENOMIC DNA]</scope>
    <source>
        <strain evidence="9">VKM Ac-2052</strain>
    </source>
</reference>
<proteinExistence type="inferred from homology"/>
<keyword evidence="5" id="KW-1133">Transmembrane helix</keyword>
<evidence type="ECO:0000259" key="7">
    <source>
        <dbReference type="Pfam" id="PF15975"/>
    </source>
</evidence>
<evidence type="ECO:0000256" key="3">
    <source>
        <dbReference type="ARBA" id="ARBA00023136"/>
    </source>
</evidence>
<evidence type="ECO:0000259" key="6">
    <source>
        <dbReference type="Pfam" id="PF01145"/>
    </source>
</evidence>
<keyword evidence="3 5" id="KW-0472">Membrane</keyword>
<name>A0A1T4Y9M2_9MICO</name>
<keyword evidence="5" id="KW-0812">Transmembrane</keyword>
<dbReference type="RefSeq" id="WP_078714745.1">
    <property type="nucleotide sequence ID" value="NZ_FUYG01000006.1"/>
</dbReference>
<dbReference type="SUPFAM" id="SSF117892">
    <property type="entry name" value="Band 7/SPFH domain"/>
    <property type="match status" value="1"/>
</dbReference>